<dbReference type="PROSITE" id="PS51480">
    <property type="entry name" value="DHAL"/>
    <property type="match status" value="1"/>
</dbReference>
<dbReference type="Pfam" id="PF02734">
    <property type="entry name" value="Dak2"/>
    <property type="match status" value="1"/>
</dbReference>
<dbReference type="PROSITE" id="PS51481">
    <property type="entry name" value="DHAK"/>
    <property type="match status" value="1"/>
</dbReference>
<evidence type="ECO:0000256" key="5">
    <source>
        <dbReference type="SAM" id="MobiDB-lite"/>
    </source>
</evidence>
<evidence type="ECO:0000259" key="6">
    <source>
        <dbReference type="PROSITE" id="PS51480"/>
    </source>
</evidence>
<dbReference type="SMART" id="SM01120">
    <property type="entry name" value="Dak2"/>
    <property type="match status" value="1"/>
</dbReference>
<dbReference type="InterPro" id="IPR036117">
    <property type="entry name" value="DhaL_dom_sf"/>
</dbReference>
<comment type="caution">
    <text evidence="8">The sequence shown here is derived from an EMBL/GenBank/DDBJ whole genome shotgun (WGS) entry which is preliminary data.</text>
</comment>
<dbReference type="FunFam" id="3.30.1180.20:FF:000001">
    <property type="entry name" value="Dihydroxyacetone kinase 1"/>
    <property type="match status" value="1"/>
</dbReference>
<dbReference type="Gene3D" id="1.25.40.340">
    <property type="match status" value="1"/>
</dbReference>
<evidence type="ECO:0000313" key="9">
    <source>
        <dbReference type="Proteomes" id="UP000249065"/>
    </source>
</evidence>
<keyword evidence="3 8" id="KW-0418">Kinase</keyword>
<reference evidence="9" key="1">
    <citation type="submission" date="2018-06" db="EMBL/GenBank/DDBJ databases">
        <authorList>
            <person name="Khan S.A."/>
        </authorList>
    </citation>
    <scope>NUCLEOTIDE SEQUENCE [LARGE SCALE GENOMIC DNA]</scope>
    <source>
        <strain evidence="9">DB-1506</strain>
    </source>
</reference>
<sequence length="575" mass="57257">MKKLLNDPRGVVREMLEGQVDLCPGQALLAEADVVVRAGLPAPADRREVAVLSGGGSGHEPAHAGYVGEGMLHAAIAGDVFTSPSVDAVLAGLRAAAGPAGALLVVKNYTGDRLNFGLAAELARAEGIPAELVVVADDVALRDTVEPARRRGIAGTVLVHKVAGAAAAAGLPLAAVAAEAQAAAAAMGSMGVALGACTVPAAGRPGFTLGAEEIELGLGIHGEQGVRRGPLRPVDALVEEMLGVILADRGFGAGTPVVLLVNGLGGTPPMELAVAARAALAGLRARGLVVERAWCGNLLTALEMPGLSLTVMQVDAARLARLDAPSTAPAWPGPGRIPPRRQVVAGGGAPERAPERAPAPRGAARPDGAAVRRAALAAAAALEAAEARLTELDSAAGDGDLGLSMTRGAAAIRALPDGAWQDARSALAAMGEALRRAIAGSSGPFYATALLRAARSLPEGAPPQPADWARAFEAAVAAIAELGGAKPGDRTMLDALQPAAAGFAAALAGGSPPAVAWVAAVRAAREGAAATAGMRPRLGRASYLGDRTLGTPDAGAAAAVVWLEQIADGRERPGA</sequence>
<keyword evidence="9" id="KW-1185">Reference proteome</keyword>
<evidence type="ECO:0000256" key="4">
    <source>
        <dbReference type="ARBA" id="ARBA00022840"/>
    </source>
</evidence>
<accession>A0A327M4U2</accession>
<dbReference type="GO" id="GO:0005524">
    <property type="term" value="F:ATP binding"/>
    <property type="evidence" value="ECO:0007669"/>
    <property type="project" value="UniProtKB-KW"/>
</dbReference>
<dbReference type="Gene3D" id="3.30.1180.20">
    <property type="entry name" value="Dihydroxyacetone kinase, domain 2"/>
    <property type="match status" value="1"/>
</dbReference>
<gene>
    <name evidence="8" type="ORF">DOO78_17395</name>
</gene>
<dbReference type="PANTHER" id="PTHR28629">
    <property type="entry name" value="TRIOKINASE/FMN CYCLASE"/>
    <property type="match status" value="1"/>
</dbReference>
<evidence type="ECO:0000256" key="2">
    <source>
        <dbReference type="ARBA" id="ARBA00022741"/>
    </source>
</evidence>
<proteinExistence type="predicted"/>
<dbReference type="SUPFAM" id="SSF82549">
    <property type="entry name" value="DAK1/DegV-like"/>
    <property type="match status" value="1"/>
</dbReference>
<keyword evidence="4" id="KW-0067">ATP-binding</keyword>
<keyword evidence="2" id="KW-0547">Nucleotide-binding</keyword>
<dbReference type="RefSeq" id="WP_111471132.1">
    <property type="nucleotide sequence ID" value="NZ_QLIX01000014.1"/>
</dbReference>
<dbReference type="Proteomes" id="UP000249065">
    <property type="component" value="Unassembled WGS sequence"/>
</dbReference>
<dbReference type="OrthoDB" id="9806345at2"/>
<evidence type="ECO:0000256" key="3">
    <source>
        <dbReference type="ARBA" id="ARBA00022777"/>
    </source>
</evidence>
<dbReference type="InterPro" id="IPR004006">
    <property type="entry name" value="DhaK_dom"/>
</dbReference>
<feature type="region of interest" description="Disordered" evidence="5">
    <location>
        <begin position="327"/>
        <end position="365"/>
    </location>
</feature>
<evidence type="ECO:0000313" key="8">
    <source>
        <dbReference type="EMBL" id="RAI57789.1"/>
    </source>
</evidence>
<protein>
    <submittedName>
        <fullName evidence="8">Dihydroxyacetone kinase</fullName>
    </submittedName>
</protein>
<dbReference type="GO" id="GO:0004371">
    <property type="term" value="F:glycerone kinase activity"/>
    <property type="evidence" value="ECO:0007669"/>
    <property type="project" value="InterPro"/>
</dbReference>
<dbReference type="PANTHER" id="PTHR28629:SF4">
    <property type="entry name" value="TRIOKINASE_FMN CYCLASE"/>
    <property type="match status" value="1"/>
</dbReference>
<keyword evidence="1" id="KW-0808">Transferase</keyword>
<organism evidence="8 9">
    <name type="scientific">Roseicella frigidaeris</name>
    <dbReference type="NCBI Taxonomy" id="2230885"/>
    <lineage>
        <taxon>Bacteria</taxon>
        <taxon>Pseudomonadati</taxon>
        <taxon>Pseudomonadota</taxon>
        <taxon>Alphaproteobacteria</taxon>
        <taxon>Acetobacterales</taxon>
        <taxon>Roseomonadaceae</taxon>
        <taxon>Roseicella</taxon>
    </lineage>
</organism>
<dbReference type="EMBL" id="QLIX01000014">
    <property type="protein sequence ID" value="RAI57789.1"/>
    <property type="molecule type" value="Genomic_DNA"/>
</dbReference>
<dbReference type="FunFam" id="1.25.40.340:FF:000002">
    <property type="entry name" value="Dihydroxyacetone kinase, L subunit"/>
    <property type="match status" value="1"/>
</dbReference>
<dbReference type="Gene3D" id="3.40.50.10440">
    <property type="entry name" value="Dihydroxyacetone kinase, domain 1"/>
    <property type="match status" value="1"/>
</dbReference>
<dbReference type="InterPro" id="IPR050861">
    <property type="entry name" value="Dihydroxyacetone_Kinase"/>
</dbReference>
<evidence type="ECO:0000259" key="7">
    <source>
        <dbReference type="PROSITE" id="PS51481"/>
    </source>
</evidence>
<dbReference type="FunFam" id="3.40.50.10440:FF:000001">
    <property type="entry name" value="Dihydroxyacetone kinase, DhaK subunit"/>
    <property type="match status" value="1"/>
</dbReference>
<dbReference type="NCBIfam" id="NF011049">
    <property type="entry name" value="PRK14479.1"/>
    <property type="match status" value="1"/>
</dbReference>
<feature type="domain" description="DhaK" evidence="7">
    <location>
        <begin position="7"/>
        <end position="331"/>
    </location>
</feature>
<feature type="domain" description="DhaL" evidence="6">
    <location>
        <begin position="369"/>
        <end position="568"/>
    </location>
</feature>
<dbReference type="AlphaFoldDB" id="A0A327M4U2"/>
<dbReference type="GO" id="GO:0019563">
    <property type="term" value="P:glycerol catabolic process"/>
    <property type="evidence" value="ECO:0007669"/>
    <property type="project" value="TreeGrafter"/>
</dbReference>
<dbReference type="SUPFAM" id="SSF101473">
    <property type="entry name" value="DhaL-like"/>
    <property type="match status" value="1"/>
</dbReference>
<dbReference type="InterPro" id="IPR004007">
    <property type="entry name" value="DhaL_dom"/>
</dbReference>
<evidence type="ECO:0000256" key="1">
    <source>
        <dbReference type="ARBA" id="ARBA00022679"/>
    </source>
</evidence>
<dbReference type="Pfam" id="PF02733">
    <property type="entry name" value="Dak1"/>
    <property type="match status" value="1"/>
</dbReference>
<name>A0A327M4U2_9PROT</name>
<dbReference type="GO" id="GO:0005829">
    <property type="term" value="C:cytosol"/>
    <property type="evidence" value="ECO:0007669"/>
    <property type="project" value="TreeGrafter"/>
</dbReference>